<sequence>MRLARLKRQNKMKKLNVLVLGCVVAIAAASCIKDGESFDANAQYQLEKPIVEAYAMEHLDNPDYKDIQGVRVWFEVLEPGDPESYQYKVDENSGQQVLVPATAIVSYEGRLVNNNTVFESKEDQEFVISLNSIIPAWQLAFFPNKFRYDADGELLDEPIDFGGLTEEGLKAGSVIRIVTPSYWAYQNSARGSIPANSPLYFEISVSELEDYNSTN</sequence>
<comment type="catalytic activity">
    <reaction evidence="1 4">
        <text>[protein]-peptidylproline (omega=180) = [protein]-peptidylproline (omega=0)</text>
        <dbReference type="Rhea" id="RHEA:16237"/>
        <dbReference type="Rhea" id="RHEA-COMP:10747"/>
        <dbReference type="Rhea" id="RHEA-COMP:10748"/>
        <dbReference type="ChEBI" id="CHEBI:83833"/>
        <dbReference type="ChEBI" id="CHEBI:83834"/>
        <dbReference type="EC" id="5.2.1.8"/>
    </reaction>
</comment>
<feature type="chain" id="PRO_5011727572" description="peptidylprolyl isomerase" evidence="5">
    <location>
        <begin position="30"/>
        <end position="215"/>
    </location>
</feature>
<evidence type="ECO:0000256" key="5">
    <source>
        <dbReference type="SAM" id="SignalP"/>
    </source>
</evidence>
<name>A0A1I3F7X1_9SPHI</name>
<dbReference type="STRING" id="1477437.SAMN05444682_102203"/>
<dbReference type="AlphaFoldDB" id="A0A1I3F7X1"/>
<feature type="signal peptide" evidence="5">
    <location>
        <begin position="1"/>
        <end position="29"/>
    </location>
</feature>
<protein>
    <recommendedName>
        <fullName evidence="2 4">peptidylprolyl isomerase</fullName>
        <ecNumber evidence="2 4">5.2.1.8</ecNumber>
    </recommendedName>
</protein>
<dbReference type="SUPFAM" id="SSF54534">
    <property type="entry name" value="FKBP-like"/>
    <property type="match status" value="1"/>
</dbReference>
<feature type="domain" description="PPIase FKBP-type" evidence="6">
    <location>
        <begin position="100"/>
        <end position="209"/>
    </location>
</feature>
<organism evidence="7 8">
    <name type="scientific">Parapedobacter indicus</name>
    <dbReference type="NCBI Taxonomy" id="1477437"/>
    <lineage>
        <taxon>Bacteria</taxon>
        <taxon>Pseudomonadati</taxon>
        <taxon>Bacteroidota</taxon>
        <taxon>Sphingobacteriia</taxon>
        <taxon>Sphingobacteriales</taxon>
        <taxon>Sphingobacteriaceae</taxon>
        <taxon>Parapedobacter</taxon>
    </lineage>
</organism>
<keyword evidence="5" id="KW-0732">Signal</keyword>
<evidence type="ECO:0000313" key="7">
    <source>
        <dbReference type="EMBL" id="SFI07263.1"/>
    </source>
</evidence>
<keyword evidence="8" id="KW-1185">Reference proteome</keyword>
<evidence type="ECO:0000256" key="4">
    <source>
        <dbReference type="PROSITE-ProRule" id="PRU00277"/>
    </source>
</evidence>
<dbReference type="GO" id="GO:0003755">
    <property type="term" value="F:peptidyl-prolyl cis-trans isomerase activity"/>
    <property type="evidence" value="ECO:0007669"/>
    <property type="project" value="UniProtKB-KW"/>
</dbReference>
<dbReference type="Proteomes" id="UP000198670">
    <property type="component" value="Unassembled WGS sequence"/>
</dbReference>
<dbReference type="EMBL" id="FOQO01000002">
    <property type="protein sequence ID" value="SFI07263.1"/>
    <property type="molecule type" value="Genomic_DNA"/>
</dbReference>
<dbReference type="InterPro" id="IPR046357">
    <property type="entry name" value="PPIase_dom_sf"/>
</dbReference>
<evidence type="ECO:0000256" key="2">
    <source>
        <dbReference type="ARBA" id="ARBA00013194"/>
    </source>
</evidence>
<proteinExistence type="predicted"/>
<keyword evidence="3 4" id="KW-0697">Rotamase</keyword>
<accession>A0A1I3F7X1</accession>
<evidence type="ECO:0000256" key="1">
    <source>
        <dbReference type="ARBA" id="ARBA00000971"/>
    </source>
</evidence>
<dbReference type="PROSITE" id="PS51257">
    <property type="entry name" value="PROKAR_LIPOPROTEIN"/>
    <property type="match status" value="1"/>
</dbReference>
<dbReference type="EC" id="5.2.1.8" evidence="2 4"/>
<dbReference type="InterPro" id="IPR001179">
    <property type="entry name" value="PPIase_FKBP_dom"/>
</dbReference>
<keyword evidence="4 7" id="KW-0413">Isomerase</keyword>
<reference evidence="7 8" key="1">
    <citation type="submission" date="2016-10" db="EMBL/GenBank/DDBJ databases">
        <authorList>
            <person name="de Groot N.N."/>
        </authorList>
    </citation>
    <scope>NUCLEOTIDE SEQUENCE [LARGE SCALE GENOMIC DNA]</scope>
    <source>
        <strain evidence="7 8">RK1</strain>
    </source>
</reference>
<evidence type="ECO:0000259" key="6">
    <source>
        <dbReference type="PROSITE" id="PS50059"/>
    </source>
</evidence>
<gene>
    <name evidence="7" type="ORF">SAMN05444682_102203</name>
</gene>
<evidence type="ECO:0000256" key="3">
    <source>
        <dbReference type="ARBA" id="ARBA00023110"/>
    </source>
</evidence>
<dbReference type="PROSITE" id="PS50059">
    <property type="entry name" value="FKBP_PPIASE"/>
    <property type="match status" value="1"/>
</dbReference>
<evidence type="ECO:0000313" key="8">
    <source>
        <dbReference type="Proteomes" id="UP000198670"/>
    </source>
</evidence>
<dbReference type="Gene3D" id="3.10.50.40">
    <property type="match status" value="1"/>
</dbReference>